<dbReference type="AlphaFoldDB" id="A0ABD4XC18"/>
<sequence>MSTQFCAHFIHRKGAAYPKPARRDPGFLAWYLFFDLLTLDALKVTEETYDFLTEIMNRTVDE</sequence>
<dbReference type="EMBL" id="JARCJK010000008">
    <property type="protein sequence ID" value="MDE4167053.1"/>
    <property type="molecule type" value="Genomic_DNA"/>
</dbReference>
<reference evidence="1 2" key="1">
    <citation type="submission" date="2023-02" db="EMBL/GenBank/DDBJ databases">
        <title>Population genomics of bacteria associated with diatom.</title>
        <authorList>
            <person name="Xie J."/>
            <person name="Wang H."/>
        </authorList>
    </citation>
    <scope>NUCLEOTIDE SEQUENCE [LARGE SCALE GENOMIC DNA]</scope>
    <source>
        <strain evidence="1 2">PT47_8</strain>
    </source>
</reference>
<organism evidence="1 2">
    <name type="scientific">Phaeobacter gallaeciensis</name>
    <dbReference type="NCBI Taxonomy" id="60890"/>
    <lineage>
        <taxon>Bacteria</taxon>
        <taxon>Pseudomonadati</taxon>
        <taxon>Pseudomonadota</taxon>
        <taxon>Alphaproteobacteria</taxon>
        <taxon>Rhodobacterales</taxon>
        <taxon>Roseobacteraceae</taxon>
        <taxon>Phaeobacter</taxon>
    </lineage>
</organism>
<name>A0ABD4XC18_9RHOB</name>
<comment type="caution">
    <text evidence="1">The sequence shown here is derived from an EMBL/GenBank/DDBJ whole genome shotgun (WGS) entry which is preliminary data.</text>
</comment>
<dbReference type="RefSeq" id="WP_065271078.1">
    <property type="nucleotide sequence ID" value="NZ_JARCIZ010000016.1"/>
</dbReference>
<protein>
    <submittedName>
        <fullName evidence="1">Uncharacterized protein</fullName>
    </submittedName>
</protein>
<accession>A0ABD4XC18</accession>
<dbReference type="Proteomes" id="UP001218364">
    <property type="component" value="Unassembled WGS sequence"/>
</dbReference>
<evidence type="ECO:0000313" key="1">
    <source>
        <dbReference type="EMBL" id="MDE4167053.1"/>
    </source>
</evidence>
<evidence type="ECO:0000313" key="2">
    <source>
        <dbReference type="Proteomes" id="UP001218364"/>
    </source>
</evidence>
<gene>
    <name evidence="1" type="ORF">PXK24_15265</name>
</gene>
<proteinExistence type="predicted"/>